<evidence type="ECO:0000313" key="3">
    <source>
        <dbReference type="Proteomes" id="UP000023152"/>
    </source>
</evidence>
<reference evidence="2 3" key="1">
    <citation type="journal article" date="2013" name="Curr. Biol.">
        <title>The Genome of the Foraminiferan Reticulomyxa filosa.</title>
        <authorList>
            <person name="Glockner G."/>
            <person name="Hulsmann N."/>
            <person name="Schleicher M."/>
            <person name="Noegel A.A."/>
            <person name="Eichinger L."/>
            <person name="Gallinger C."/>
            <person name="Pawlowski J."/>
            <person name="Sierra R."/>
            <person name="Euteneuer U."/>
            <person name="Pillet L."/>
            <person name="Moustafa A."/>
            <person name="Platzer M."/>
            <person name="Groth M."/>
            <person name="Szafranski K."/>
            <person name="Schliwa M."/>
        </authorList>
    </citation>
    <scope>NUCLEOTIDE SEQUENCE [LARGE SCALE GENOMIC DNA]</scope>
</reference>
<feature type="compositionally biased region" description="Basic and acidic residues" evidence="1">
    <location>
        <begin position="125"/>
        <end position="139"/>
    </location>
</feature>
<feature type="compositionally biased region" description="Low complexity" evidence="1">
    <location>
        <begin position="140"/>
        <end position="152"/>
    </location>
</feature>
<dbReference type="AlphaFoldDB" id="X6NHI5"/>
<keyword evidence="3" id="KW-1185">Reference proteome</keyword>
<dbReference type="EMBL" id="ASPP01008541">
    <property type="protein sequence ID" value="ETO25431.1"/>
    <property type="molecule type" value="Genomic_DNA"/>
</dbReference>
<sequence length="212" mass="22987">LAKDLVVDAINNRKSRDNVSTIVLQLSVTPPAHASSYTLQKGESAGTTSEVHVIEEPTIEDVKEEKLAKEVTPLLDNDMDGVEEHSNSSHTTAETTRLSTQNNNPSHRSSSDSMDIDSDDDEEDKHDNDKKDDNNKKNDNNNNNDDTFDNGNAQMHSTFDDVVAPRVPPISMDIDMSPVIATLVGDAASTNTLTMNGHATTNPQTCVGLQAT</sequence>
<feature type="non-terminal residue" evidence="2">
    <location>
        <position position="1"/>
    </location>
</feature>
<accession>X6NHI5</accession>
<comment type="caution">
    <text evidence="2">The sequence shown here is derived from an EMBL/GenBank/DDBJ whole genome shotgun (WGS) entry which is preliminary data.</text>
</comment>
<organism evidence="2 3">
    <name type="scientific">Reticulomyxa filosa</name>
    <dbReference type="NCBI Taxonomy" id="46433"/>
    <lineage>
        <taxon>Eukaryota</taxon>
        <taxon>Sar</taxon>
        <taxon>Rhizaria</taxon>
        <taxon>Retaria</taxon>
        <taxon>Foraminifera</taxon>
        <taxon>Monothalamids</taxon>
        <taxon>Reticulomyxidae</taxon>
        <taxon>Reticulomyxa</taxon>
    </lineage>
</organism>
<feature type="region of interest" description="Disordered" evidence="1">
    <location>
        <begin position="74"/>
        <end position="155"/>
    </location>
</feature>
<dbReference type="Proteomes" id="UP000023152">
    <property type="component" value="Unassembled WGS sequence"/>
</dbReference>
<name>X6NHI5_RETFI</name>
<feature type="compositionally biased region" description="Acidic residues" evidence="1">
    <location>
        <begin position="114"/>
        <end position="124"/>
    </location>
</feature>
<proteinExistence type="predicted"/>
<protein>
    <submittedName>
        <fullName evidence="2">Asparagine-rich protein</fullName>
    </submittedName>
</protein>
<gene>
    <name evidence="2" type="ORF">RFI_11704</name>
</gene>
<feature type="compositionally biased region" description="Low complexity" evidence="1">
    <location>
        <begin position="102"/>
        <end position="113"/>
    </location>
</feature>
<evidence type="ECO:0000256" key="1">
    <source>
        <dbReference type="SAM" id="MobiDB-lite"/>
    </source>
</evidence>
<evidence type="ECO:0000313" key="2">
    <source>
        <dbReference type="EMBL" id="ETO25431.1"/>
    </source>
</evidence>
<feature type="compositionally biased region" description="Polar residues" evidence="1">
    <location>
        <begin position="88"/>
        <end position="101"/>
    </location>
</feature>